<dbReference type="Gene3D" id="1.10.260.40">
    <property type="entry name" value="lambda repressor-like DNA-binding domains"/>
    <property type="match status" value="1"/>
</dbReference>
<dbReference type="PANTHER" id="PTHR46797:SF1">
    <property type="entry name" value="METHYLPHOSPHONATE SYNTHASE"/>
    <property type="match status" value="1"/>
</dbReference>
<reference evidence="3" key="1">
    <citation type="submission" date="2019-11" db="EMBL/GenBank/DDBJ databases">
        <title>Description of new Acetobacter species.</title>
        <authorList>
            <person name="Cleenwerck I."/>
            <person name="Sombolestani A.S."/>
        </authorList>
    </citation>
    <scope>NUCLEOTIDE SEQUENCE</scope>
    <source>
        <strain evidence="3">LMG 1626</strain>
    </source>
</reference>
<protein>
    <submittedName>
        <fullName evidence="3">Helix-turn-helix domain-containing protein</fullName>
    </submittedName>
</protein>
<name>A0A967EDP5_9PROT</name>
<dbReference type="GO" id="GO:0005829">
    <property type="term" value="C:cytosol"/>
    <property type="evidence" value="ECO:0007669"/>
    <property type="project" value="TreeGrafter"/>
</dbReference>
<dbReference type="InterPro" id="IPR050807">
    <property type="entry name" value="TransReg_Diox_bact_type"/>
</dbReference>
<evidence type="ECO:0000259" key="2">
    <source>
        <dbReference type="PROSITE" id="PS50943"/>
    </source>
</evidence>
<dbReference type="InterPro" id="IPR001387">
    <property type="entry name" value="Cro/C1-type_HTH"/>
</dbReference>
<evidence type="ECO:0000313" key="3">
    <source>
        <dbReference type="EMBL" id="NHO54235.1"/>
    </source>
</evidence>
<organism evidence="3 4">
    <name type="scientific">Acetobacter estunensis</name>
    <dbReference type="NCBI Taxonomy" id="104097"/>
    <lineage>
        <taxon>Bacteria</taxon>
        <taxon>Pseudomonadati</taxon>
        <taxon>Pseudomonadota</taxon>
        <taxon>Alphaproteobacteria</taxon>
        <taxon>Acetobacterales</taxon>
        <taxon>Acetobacteraceae</taxon>
        <taxon>Acetobacter</taxon>
    </lineage>
</organism>
<proteinExistence type="predicted"/>
<dbReference type="CDD" id="cd00093">
    <property type="entry name" value="HTH_XRE"/>
    <property type="match status" value="1"/>
</dbReference>
<keyword evidence="1" id="KW-0238">DNA-binding</keyword>
<dbReference type="PROSITE" id="PS50943">
    <property type="entry name" value="HTH_CROC1"/>
    <property type="match status" value="1"/>
</dbReference>
<dbReference type="AlphaFoldDB" id="A0A967EDP5"/>
<evidence type="ECO:0000313" key="4">
    <source>
        <dbReference type="Proteomes" id="UP000597459"/>
    </source>
</evidence>
<gene>
    <name evidence="3" type="ORF">GOB87_09750</name>
</gene>
<keyword evidence="4" id="KW-1185">Reference proteome</keyword>
<sequence>MNTPPRTQLFPGQVWCSSRAHMRQRIIVSVDKTSITFRLEGESEDSPLHYSETSLFLAWVRRHNASLLSSTFISVDKRISDQETGLRLRQARLAANLSQVELAQRANISRSAIALWETGRKGCSLKRLTQIAHALDLDIVDLISSVEKDPRKSEEHYLLSLFRKVDECSRHEILRWLSTRVR</sequence>
<dbReference type="GO" id="GO:0003700">
    <property type="term" value="F:DNA-binding transcription factor activity"/>
    <property type="evidence" value="ECO:0007669"/>
    <property type="project" value="TreeGrafter"/>
</dbReference>
<comment type="caution">
    <text evidence="3">The sequence shown here is derived from an EMBL/GenBank/DDBJ whole genome shotgun (WGS) entry which is preliminary data.</text>
</comment>
<dbReference type="SUPFAM" id="SSF47413">
    <property type="entry name" value="lambda repressor-like DNA-binding domains"/>
    <property type="match status" value="1"/>
</dbReference>
<dbReference type="Pfam" id="PF01381">
    <property type="entry name" value="HTH_3"/>
    <property type="match status" value="1"/>
</dbReference>
<dbReference type="EMBL" id="WOTH01000018">
    <property type="protein sequence ID" value="NHO54235.1"/>
    <property type="molecule type" value="Genomic_DNA"/>
</dbReference>
<dbReference type="InterPro" id="IPR010982">
    <property type="entry name" value="Lambda_DNA-bd_dom_sf"/>
</dbReference>
<dbReference type="GO" id="GO:0003677">
    <property type="term" value="F:DNA binding"/>
    <property type="evidence" value="ECO:0007669"/>
    <property type="project" value="UniProtKB-KW"/>
</dbReference>
<feature type="domain" description="HTH cro/C1-type" evidence="2">
    <location>
        <begin position="88"/>
        <end position="142"/>
    </location>
</feature>
<accession>A0A967EDP5</accession>
<evidence type="ECO:0000256" key="1">
    <source>
        <dbReference type="ARBA" id="ARBA00023125"/>
    </source>
</evidence>
<dbReference type="PANTHER" id="PTHR46797">
    <property type="entry name" value="HTH-TYPE TRANSCRIPTIONAL REGULATOR"/>
    <property type="match status" value="1"/>
</dbReference>
<dbReference type="SMART" id="SM00530">
    <property type="entry name" value="HTH_XRE"/>
    <property type="match status" value="1"/>
</dbReference>
<dbReference type="Proteomes" id="UP000597459">
    <property type="component" value="Unassembled WGS sequence"/>
</dbReference>